<name>A0A7Z9A3S9_9MICC</name>
<sequence length="476" mass="49010">MTRGFSRRNLVKGAAWAAPAVVASTAIPAYSASIMDLAPCLHFDLEPGEDSAYGLRQYMHEVAPERTPRERAVEDITIPDGVSYMRFYLEGGQGGGVDMDDYSGGSGGYGAEVSGVIAVTPGQKYRFYLAAGGIGHYYEPADGGDGYTRGGSSALMPEYVYEDSDKERMTSADYNRLIIYSGSGGGSSALVLLDGDAETLIAVAGGGGGGGARGIIATSRTNLPDGAKMPTWRQFDPDVPKWAPRYSPPYLGNGGDGGESKASKPSKNAEEVYAQYGAGRIIAPSGATAGRNTGRGARGGNNPTFRSARGLSFTSTPQSQIRSRGVAGAAGGTGDFGHGGDGVAAYGYVTNIAATLPENAQTYDYNVAAYIVSGGGGGGYGGGGSGAAVVVGAQTTDQLANNSKPQTYTVSAGAVSGAGGAGGNYVNSNVLDAHVEMVGYSRGKNREEFTDGTAQYSFCPSRNNQIDHDGKMYPWP</sequence>
<feature type="region of interest" description="Disordered" evidence="1">
    <location>
        <begin position="227"/>
        <end position="268"/>
    </location>
</feature>
<organism evidence="2 3">
    <name type="scientific">Rothia aeria</name>
    <dbReference type="NCBI Taxonomy" id="172042"/>
    <lineage>
        <taxon>Bacteria</taxon>
        <taxon>Bacillati</taxon>
        <taxon>Actinomycetota</taxon>
        <taxon>Actinomycetes</taxon>
        <taxon>Micrococcales</taxon>
        <taxon>Micrococcaceae</taxon>
        <taxon>Rothia</taxon>
    </lineage>
</organism>
<dbReference type="PROSITE" id="PS51318">
    <property type="entry name" value="TAT"/>
    <property type="match status" value="1"/>
</dbReference>
<feature type="compositionally biased region" description="Basic and acidic residues" evidence="1">
    <location>
        <begin position="258"/>
        <end position="268"/>
    </location>
</feature>
<evidence type="ECO:0000313" key="3">
    <source>
        <dbReference type="Proteomes" id="UP000282386"/>
    </source>
</evidence>
<dbReference type="Proteomes" id="UP000282386">
    <property type="component" value="Chromosome"/>
</dbReference>
<feature type="compositionally biased region" description="Polar residues" evidence="1">
    <location>
        <begin position="312"/>
        <end position="322"/>
    </location>
</feature>
<protein>
    <submittedName>
        <fullName evidence="2">Uncharacterized protein</fullName>
    </submittedName>
</protein>
<gene>
    <name evidence="2" type="ORF">NCTC10207_00392</name>
</gene>
<proteinExistence type="predicted"/>
<dbReference type="AlphaFoldDB" id="A0A7Z9A3S9"/>
<accession>A0A7Z9A3S9</accession>
<dbReference type="EMBL" id="LR134479">
    <property type="protein sequence ID" value="VEI22317.1"/>
    <property type="molecule type" value="Genomic_DNA"/>
</dbReference>
<feature type="compositionally biased region" description="Low complexity" evidence="1">
    <location>
        <begin position="286"/>
        <end position="295"/>
    </location>
</feature>
<reference evidence="2 3" key="1">
    <citation type="submission" date="2018-12" db="EMBL/GenBank/DDBJ databases">
        <authorList>
            <consortium name="Pathogen Informatics"/>
        </authorList>
    </citation>
    <scope>NUCLEOTIDE SEQUENCE [LARGE SCALE GENOMIC DNA]</scope>
    <source>
        <strain evidence="2 3">NCTC10207</strain>
    </source>
</reference>
<feature type="region of interest" description="Disordered" evidence="1">
    <location>
        <begin position="284"/>
        <end position="328"/>
    </location>
</feature>
<evidence type="ECO:0000256" key="1">
    <source>
        <dbReference type="SAM" id="MobiDB-lite"/>
    </source>
</evidence>
<dbReference type="InterPro" id="IPR006311">
    <property type="entry name" value="TAT_signal"/>
</dbReference>
<evidence type="ECO:0000313" key="2">
    <source>
        <dbReference type="EMBL" id="VEI22317.1"/>
    </source>
</evidence>
<dbReference type="RefSeq" id="WP_126499603.1">
    <property type="nucleotide sequence ID" value="NZ_LR134479.1"/>
</dbReference>